<reference evidence="2 3" key="1">
    <citation type="submission" date="2016-03" db="EMBL/GenBank/DDBJ databases">
        <title>EvidentialGene: Evidence-directed Construction of Genes on Genomes.</title>
        <authorList>
            <person name="Gilbert D.G."/>
            <person name="Choi J.-H."/>
            <person name="Mockaitis K."/>
            <person name="Colbourne J."/>
            <person name="Pfrender M."/>
        </authorList>
    </citation>
    <scope>NUCLEOTIDE SEQUENCE [LARGE SCALE GENOMIC DNA]</scope>
    <source>
        <strain evidence="2 3">Xinb3</strain>
        <tissue evidence="2">Complete organism</tissue>
    </source>
</reference>
<proteinExistence type="predicted"/>
<evidence type="ECO:0000313" key="3">
    <source>
        <dbReference type="Proteomes" id="UP000076858"/>
    </source>
</evidence>
<dbReference type="STRING" id="35525.A0A164JFM7"/>
<feature type="non-terminal residue" evidence="2">
    <location>
        <position position="162"/>
    </location>
</feature>
<gene>
    <name evidence="2" type="ORF">APZ42_000719</name>
</gene>
<evidence type="ECO:0000313" key="2">
    <source>
        <dbReference type="EMBL" id="KZS02296.1"/>
    </source>
</evidence>
<name>A0A164JFM7_9CRUS</name>
<accession>A0A164JFM7</accession>
<dbReference type="GO" id="GO:0003676">
    <property type="term" value="F:nucleic acid binding"/>
    <property type="evidence" value="ECO:0007669"/>
    <property type="project" value="InterPro"/>
</dbReference>
<keyword evidence="3" id="KW-1185">Reference proteome</keyword>
<dbReference type="EMBL" id="LRGB01004752">
    <property type="protein sequence ID" value="KZS02296.1"/>
    <property type="molecule type" value="Genomic_DNA"/>
</dbReference>
<comment type="caution">
    <text evidence="2">The sequence shown here is derived from an EMBL/GenBank/DDBJ whole genome shotgun (WGS) entry which is preliminary data.</text>
</comment>
<dbReference type="OrthoDB" id="6355762at2759"/>
<dbReference type="Proteomes" id="UP000076858">
    <property type="component" value="Unassembled WGS sequence"/>
</dbReference>
<feature type="domain" description="Tc1-like transposase DDE" evidence="1">
    <location>
        <begin position="5"/>
        <end position="112"/>
    </location>
</feature>
<dbReference type="InterPro" id="IPR036397">
    <property type="entry name" value="RNaseH_sf"/>
</dbReference>
<dbReference type="Pfam" id="PF13358">
    <property type="entry name" value="DDE_3"/>
    <property type="match status" value="1"/>
</dbReference>
<protein>
    <recommendedName>
        <fullName evidence="1">Tc1-like transposase DDE domain-containing protein</fullName>
    </recommendedName>
</protein>
<evidence type="ECO:0000259" key="1">
    <source>
        <dbReference type="Pfam" id="PF13358"/>
    </source>
</evidence>
<organism evidence="2 3">
    <name type="scientific">Daphnia magna</name>
    <dbReference type="NCBI Taxonomy" id="35525"/>
    <lineage>
        <taxon>Eukaryota</taxon>
        <taxon>Metazoa</taxon>
        <taxon>Ecdysozoa</taxon>
        <taxon>Arthropoda</taxon>
        <taxon>Crustacea</taxon>
        <taxon>Branchiopoda</taxon>
        <taxon>Diplostraca</taxon>
        <taxon>Cladocera</taxon>
        <taxon>Anomopoda</taxon>
        <taxon>Daphniidae</taxon>
        <taxon>Daphnia</taxon>
    </lineage>
</organism>
<feature type="non-terminal residue" evidence="2">
    <location>
        <position position="1"/>
    </location>
</feature>
<dbReference type="InterPro" id="IPR038717">
    <property type="entry name" value="Tc1-like_DDE_dom"/>
</dbReference>
<dbReference type="Gene3D" id="3.30.420.10">
    <property type="entry name" value="Ribonuclease H-like superfamily/Ribonuclease H"/>
    <property type="match status" value="1"/>
</dbReference>
<dbReference type="AlphaFoldDB" id="A0A164JFM7"/>
<sequence length="162" mass="18899">FGSEREVHNTVLVWGCVSSSHPKALLLRVNEKFNSATYKEILQKHILPLSDKDQSQPIGLVHDWFPVHRSKAVMEFAKGNKEKMTFLDWPKYFGDVMPVEDVWFKMMNNFSRGNVKVFNQNNLWEQISLSWNNVCTEEFVTELIKTIPCKLEKIIQTSCSYI</sequence>